<keyword evidence="2" id="KW-1185">Reference proteome</keyword>
<dbReference type="Proteomes" id="UP000515152">
    <property type="component" value="Chromosome 10"/>
</dbReference>
<feature type="region of interest" description="Disordered" evidence="1">
    <location>
        <begin position="103"/>
        <end position="126"/>
    </location>
</feature>
<proteinExistence type="predicted"/>
<reference evidence="3" key="1">
    <citation type="submission" date="2025-08" db="UniProtKB">
        <authorList>
            <consortium name="RefSeq"/>
        </authorList>
    </citation>
    <scope>IDENTIFICATION</scope>
</reference>
<dbReference type="OrthoDB" id="2384350at2759"/>
<evidence type="ECO:0000313" key="2">
    <source>
        <dbReference type="Proteomes" id="UP000515152"/>
    </source>
</evidence>
<name>A0A6P3WFL8_CLUHA</name>
<evidence type="ECO:0000256" key="1">
    <source>
        <dbReference type="SAM" id="MobiDB-lite"/>
    </source>
</evidence>
<evidence type="ECO:0000313" key="3">
    <source>
        <dbReference type="RefSeq" id="XP_012697646.2"/>
    </source>
</evidence>
<accession>A0A6P3WFL8</accession>
<dbReference type="RefSeq" id="XP_012697646.2">
    <property type="nucleotide sequence ID" value="XM_012842192.3"/>
</dbReference>
<protein>
    <submittedName>
        <fullName evidence="3">Uncharacterized protein LOC105913165 isoform X1</fullName>
    </submittedName>
</protein>
<organism evidence="2 3">
    <name type="scientific">Clupea harengus</name>
    <name type="common">Atlantic herring</name>
    <dbReference type="NCBI Taxonomy" id="7950"/>
    <lineage>
        <taxon>Eukaryota</taxon>
        <taxon>Metazoa</taxon>
        <taxon>Chordata</taxon>
        <taxon>Craniata</taxon>
        <taxon>Vertebrata</taxon>
        <taxon>Euteleostomi</taxon>
        <taxon>Actinopterygii</taxon>
        <taxon>Neopterygii</taxon>
        <taxon>Teleostei</taxon>
        <taxon>Clupei</taxon>
        <taxon>Clupeiformes</taxon>
        <taxon>Clupeoidei</taxon>
        <taxon>Clupeidae</taxon>
        <taxon>Clupea</taxon>
    </lineage>
</organism>
<gene>
    <name evidence="3" type="primary">LOC105913165</name>
</gene>
<dbReference type="AlphaFoldDB" id="A0A6P3WFL8"/>
<dbReference type="GeneID" id="105913165"/>
<sequence length="272" mass="31167">MKTAMIENIEMKLFASLGSPLYLWTADTDTQFVLNQTKIPEVPSKDKMIEKALVKQRGKDAPATMYVEVEGSLPEKYTSLAAEAIEIEMEFLHPFKDDVMGVESGHPSVLSPDPEKPSLTPKYRKPNKPKWRRMEVKSFGLVVKDVICLPCETYLKQDDLYRVPSNMERETFASMGLVARITIDSSWLSEEMKGRLASLFKHKFCRSHEKFQFTYLQCFQGSRVLFDDRLPEQSWTAQEVLRICGNGALYILSHHDLVDTVRDKFSDPLKAC</sequence>
<dbReference type="KEGG" id="char:105913165"/>